<protein>
    <submittedName>
        <fullName evidence="2">Uncharacterized protein</fullName>
    </submittedName>
</protein>
<gene>
    <name evidence="2" type="ORF">psal_cds_277</name>
</gene>
<keyword evidence="3" id="KW-1185">Reference proteome</keyword>
<name>A0A291ATF2_9VIRU</name>
<feature type="region of interest" description="Disordered" evidence="1">
    <location>
        <begin position="114"/>
        <end position="150"/>
    </location>
</feature>
<feature type="compositionally biased region" description="Basic and acidic residues" evidence="1">
    <location>
        <begin position="1"/>
        <end position="11"/>
    </location>
</feature>
<evidence type="ECO:0000256" key="1">
    <source>
        <dbReference type="SAM" id="MobiDB-lite"/>
    </source>
</evidence>
<proteinExistence type="predicted"/>
<evidence type="ECO:0000313" key="3">
    <source>
        <dbReference type="Proteomes" id="UP000204584"/>
    </source>
</evidence>
<evidence type="ECO:0000313" key="2">
    <source>
        <dbReference type="EMBL" id="ATE82151.1"/>
    </source>
</evidence>
<reference evidence="2 3" key="1">
    <citation type="journal article" date="2013" name="Science">
        <title>Pandoraviruses: amoeba viruses with genomes up to 2.5 Mb reaching that of parasitic eukaryotes.</title>
        <authorList>
            <person name="Philippe N."/>
            <person name="Legendre M."/>
            <person name="Doutre G."/>
            <person name="Coute Y."/>
            <person name="Poirot O."/>
            <person name="Lescot M."/>
            <person name="Arslan D."/>
            <person name="Seltzer V."/>
            <person name="Bertaux L."/>
            <person name="Bruley C."/>
            <person name="Garin J."/>
            <person name="Claverie J.M."/>
            <person name="Abergel C."/>
        </authorList>
    </citation>
    <scope>NUCLEOTIDE SEQUENCE [LARGE SCALE GENOMIC DNA]</scope>
</reference>
<dbReference type="RefSeq" id="YP_009429990.1">
    <property type="nucleotide sequence ID" value="NC_022098.1"/>
</dbReference>
<accession>A0A291ATF2</accession>
<dbReference type="Proteomes" id="UP000204584">
    <property type="component" value="Segment"/>
</dbReference>
<organism evidence="2 3">
    <name type="scientific">Pandoravirus salinus</name>
    <dbReference type="NCBI Taxonomy" id="1349410"/>
    <lineage>
        <taxon>Viruses</taxon>
        <taxon>Pandoravirus</taxon>
    </lineage>
</organism>
<sequence length="365" mass="40074">MESDHERDVPMGHHAPMAIDPADIDPDVNATAHEWVDATMWRSRAADTPVRASSRRRRFDTLCDGSAQSEESTLVRRPATVVRHVARDGGVPAMMPAPDADSATERSLLQMRVARRTDGDHTNTTRDDSSRDSAVDVDDDVNNDNDDDGDKIYVASMTDGRGKRRLTIDSKLGMLSLMCPRLDRDTRPVGLSALALWQTRCIEWERPELAGLRLLDGYDSAPPSVALFHLDLCGSSVPLRANNQYGAFMRRDQYDAMVRDAPVLLALADRILWPDNLQYASAVALARQPAHVGDLLGRCDLLCPSMQRLAAAAVLLCPHNGIDVSDVAPVFGVAHQRATCDAEREQLGLAVAAVLARLHDRTFLP</sequence>
<feature type="region of interest" description="Disordered" evidence="1">
    <location>
        <begin position="1"/>
        <end position="21"/>
    </location>
</feature>
<dbReference type="EMBL" id="KC977571">
    <property type="protein sequence ID" value="ATE82151.1"/>
    <property type="molecule type" value="Genomic_DNA"/>
</dbReference>
<dbReference type="KEGG" id="vg:34568462"/>
<feature type="compositionally biased region" description="Basic and acidic residues" evidence="1">
    <location>
        <begin position="115"/>
        <end position="134"/>
    </location>
</feature>
<feature type="compositionally biased region" description="Acidic residues" evidence="1">
    <location>
        <begin position="135"/>
        <end position="149"/>
    </location>
</feature>
<dbReference type="GeneID" id="34568462"/>